<feature type="domain" description="Homoserine dehydrogenase catalytic" evidence="4">
    <location>
        <begin position="2"/>
        <end position="125"/>
    </location>
</feature>
<dbReference type="AlphaFoldDB" id="A0A645HZ44"/>
<dbReference type="GO" id="GO:0004412">
    <property type="term" value="F:homoserine dehydrogenase activity"/>
    <property type="evidence" value="ECO:0007669"/>
    <property type="project" value="UniProtKB-EC"/>
</dbReference>
<dbReference type="EC" id="1.1.1.3" evidence="2"/>
<organism evidence="5">
    <name type="scientific">bioreactor metagenome</name>
    <dbReference type="NCBI Taxonomy" id="1076179"/>
    <lineage>
        <taxon>unclassified sequences</taxon>
        <taxon>metagenomes</taxon>
        <taxon>ecological metagenomes</taxon>
    </lineage>
</organism>
<accession>A0A645HZ44</accession>
<evidence type="ECO:0000313" key="5">
    <source>
        <dbReference type="EMBL" id="MPN44297.1"/>
    </source>
</evidence>
<sequence length="155" mass="16313">MPVLRPLNTCLSGNRIQAISGIVNGSTNYLLTRMEKSGLSFPAALGEAKLLGYVEGNPDADLEGWDARRKLAILCNTAFGAKFSDDRKIPATGIKSITEADFERAHALGGTVKLIAHARRAAGGIDERIASTSSSVVIIGLSARRLTIAFAICGA</sequence>
<reference evidence="5" key="1">
    <citation type="submission" date="2019-08" db="EMBL/GenBank/DDBJ databases">
        <authorList>
            <person name="Kucharzyk K."/>
            <person name="Murdoch R.W."/>
            <person name="Higgins S."/>
            <person name="Loffler F."/>
        </authorList>
    </citation>
    <scope>NUCLEOTIDE SEQUENCE</scope>
</reference>
<comment type="similarity">
    <text evidence="1">Belongs to the homoserine dehydrogenase family.</text>
</comment>
<dbReference type="PANTHER" id="PTHR43331:SF1">
    <property type="entry name" value="HOMOSERINE DEHYDROGENASE"/>
    <property type="match status" value="1"/>
</dbReference>
<dbReference type="GO" id="GO:0009088">
    <property type="term" value="P:threonine biosynthetic process"/>
    <property type="evidence" value="ECO:0007669"/>
    <property type="project" value="UniProtKB-ARBA"/>
</dbReference>
<dbReference type="Pfam" id="PF00742">
    <property type="entry name" value="Homoserine_dh"/>
    <property type="match status" value="1"/>
</dbReference>
<evidence type="ECO:0000259" key="4">
    <source>
        <dbReference type="Pfam" id="PF00742"/>
    </source>
</evidence>
<dbReference type="PANTHER" id="PTHR43331">
    <property type="entry name" value="HOMOSERINE DEHYDROGENASE"/>
    <property type="match status" value="1"/>
</dbReference>
<dbReference type="SUPFAM" id="SSF55347">
    <property type="entry name" value="Glyceraldehyde-3-phosphate dehydrogenase-like, C-terminal domain"/>
    <property type="match status" value="1"/>
</dbReference>
<evidence type="ECO:0000256" key="1">
    <source>
        <dbReference type="ARBA" id="ARBA00006753"/>
    </source>
</evidence>
<dbReference type="Gene3D" id="3.30.360.10">
    <property type="entry name" value="Dihydrodipicolinate Reductase, domain 2"/>
    <property type="match status" value="1"/>
</dbReference>
<dbReference type="InterPro" id="IPR001342">
    <property type="entry name" value="HDH_cat"/>
</dbReference>
<comment type="caution">
    <text evidence="5">The sequence shown here is derived from an EMBL/GenBank/DDBJ whole genome shotgun (WGS) entry which is preliminary data.</text>
</comment>
<proteinExistence type="inferred from homology"/>
<dbReference type="EMBL" id="VSSQ01103317">
    <property type="protein sequence ID" value="MPN44297.1"/>
    <property type="molecule type" value="Genomic_DNA"/>
</dbReference>
<evidence type="ECO:0000256" key="2">
    <source>
        <dbReference type="ARBA" id="ARBA00013213"/>
    </source>
</evidence>
<evidence type="ECO:0000256" key="3">
    <source>
        <dbReference type="ARBA" id="ARBA00023002"/>
    </source>
</evidence>
<name>A0A645HZ44_9ZZZZ</name>
<keyword evidence="3" id="KW-0560">Oxidoreductase</keyword>
<gene>
    <name evidence="5" type="ORF">SDC9_191859</name>
</gene>
<protein>
    <recommendedName>
        <fullName evidence="2">homoserine dehydrogenase</fullName>
        <ecNumber evidence="2">1.1.1.3</ecNumber>
    </recommendedName>
</protein>
<dbReference type="FunFam" id="3.30.360.10:FF:000005">
    <property type="entry name" value="Homoserine dehydrogenase"/>
    <property type="match status" value="1"/>
</dbReference>